<dbReference type="Proteomes" id="UP000649617">
    <property type="component" value="Unassembled WGS sequence"/>
</dbReference>
<organism evidence="2 3">
    <name type="scientific">Symbiodinium pilosum</name>
    <name type="common">Dinoflagellate</name>
    <dbReference type="NCBI Taxonomy" id="2952"/>
    <lineage>
        <taxon>Eukaryota</taxon>
        <taxon>Sar</taxon>
        <taxon>Alveolata</taxon>
        <taxon>Dinophyceae</taxon>
        <taxon>Suessiales</taxon>
        <taxon>Symbiodiniaceae</taxon>
        <taxon>Symbiodinium</taxon>
    </lineage>
</organism>
<dbReference type="AlphaFoldDB" id="A0A812LLU7"/>
<comment type="caution">
    <text evidence="2">The sequence shown here is derived from an EMBL/GenBank/DDBJ whole genome shotgun (WGS) entry which is preliminary data.</text>
</comment>
<keyword evidence="1" id="KW-0812">Transmembrane</keyword>
<sequence>DRIHEMESKACYDAKAAWLQEYSLLVAGAMICYGCLWLLKRELASTGCVSQLLMEDLCLATLLLLPCFLHRFVLRLLANLALGCHDMDIHNLFF</sequence>
<evidence type="ECO:0000313" key="2">
    <source>
        <dbReference type="EMBL" id="CAE7249124.1"/>
    </source>
</evidence>
<evidence type="ECO:0000313" key="3">
    <source>
        <dbReference type="Proteomes" id="UP000649617"/>
    </source>
</evidence>
<reference evidence="2" key="1">
    <citation type="submission" date="2021-02" db="EMBL/GenBank/DDBJ databases">
        <authorList>
            <person name="Dougan E. K."/>
            <person name="Rhodes N."/>
            <person name="Thang M."/>
            <person name="Chan C."/>
        </authorList>
    </citation>
    <scope>NUCLEOTIDE SEQUENCE</scope>
</reference>
<keyword evidence="1" id="KW-1133">Transmembrane helix</keyword>
<keyword evidence="1" id="KW-0472">Membrane</keyword>
<accession>A0A812LLU7</accession>
<feature type="non-terminal residue" evidence="2">
    <location>
        <position position="94"/>
    </location>
</feature>
<gene>
    <name evidence="2" type="ORF">SPIL2461_LOCUS4693</name>
</gene>
<name>A0A812LLU7_SYMPI</name>
<feature type="non-terminal residue" evidence="2">
    <location>
        <position position="1"/>
    </location>
</feature>
<evidence type="ECO:0000256" key="1">
    <source>
        <dbReference type="SAM" id="Phobius"/>
    </source>
</evidence>
<keyword evidence="3" id="KW-1185">Reference proteome</keyword>
<feature type="transmembrane region" description="Helical" evidence="1">
    <location>
        <begin position="22"/>
        <end position="40"/>
    </location>
</feature>
<proteinExistence type="predicted"/>
<dbReference type="EMBL" id="CAJNIZ010006335">
    <property type="protein sequence ID" value="CAE7249124.1"/>
    <property type="molecule type" value="Genomic_DNA"/>
</dbReference>
<feature type="transmembrane region" description="Helical" evidence="1">
    <location>
        <begin position="52"/>
        <end position="73"/>
    </location>
</feature>
<protein>
    <submittedName>
        <fullName evidence="2">Uncharacterized protein</fullName>
    </submittedName>
</protein>